<dbReference type="EMBL" id="SRJD01000002">
    <property type="protein sequence ID" value="TGA99851.1"/>
    <property type="molecule type" value="Genomic_DNA"/>
</dbReference>
<organism evidence="1 2">
    <name type="scientific">Sporolactobacillus shoreae</name>
    <dbReference type="NCBI Taxonomy" id="1465501"/>
    <lineage>
        <taxon>Bacteria</taxon>
        <taxon>Bacillati</taxon>
        <taxon>Bacillota</taxon>
        <taxon>Bacilli</taxon>
        <taxon>Bacillales</taxon>
        <taxon>Sporolactobacillaceae</taxon>
        <taxon>Sporolactobacillus</taxon>
    </lineage>
</organism>
<protein>
    <submittedName>
        <fullName evidence="1">Uncharacterized protein</fullName>
    </submittedName>
</protein>
<sequence>MSATLISTSTQNTRRPPKAFHASRTYQLYNEGQKQRKARMEKEAEASLPFDLKMKLVENKIERGIGQGLIDTVKDTALGIIETVQHPIQTSVGIYGTLSN</sequence>
<keyword evidence="2" id="KW-1185">Reference proteome</keyword>
<dbReference type="OrthoDB" id="7182479at2"/>
<gene>
    <name evidence="1" type="ORF">E4665_02580</name>
</gene>
<evidence type="ECO:0000313" key="1">
    <source>
        <dbReference type="EMBL" id="TGA99851.1"/>
    </source>
</evidence>
<dbReference type="RefSeq" id="WP_135347247.1">
    <property type="nucleotide sequence ID" value="NZ_SRJD01000002.1"/>
</dbReference>
<name>A0A4Z0GT22_9BACL</name>
<accession>A0A4Z0GT22</accession>
<comment type="caution">
    <text evidence="1">The sequence shown here is derived from an EMBL/GenBank/DDBJ whole genome shotgun (WGS) entry which is preliminary data.</text>
</comment>
<reference evidence="1 2" key="1">
    <citation type="journal article" date="2015" name="Int. J. Syst. Evol. Microbiol.">
        <title>Sporolactobacillus shoreae sp. nov. and Sporolactobacillus spathodeae sp. nov., two spore-forming lactic acid bacteria isolated from tree barks in Thailand.</title>
        <authorList>
            <person name="Thamacharoensuk T."/>
            <person name="Kitahara M."/>
            <person name="Ohkuma M."/>
            <person name="Thongchul N."/>
            <person name="Tanasupawat S."/>
        </authorList>
    </citation>
    <scope>NUCLEOTIDE SEQUENCE [LARGE SCALE GENOMIC DNA]</scope>
    <source>
        <strain evidence="1 2">BK92</strain>
    </source>
</reference>
<dbReference type="Proteomes" id="UP000298347">
    <property type="component" value="Unassembled WGS sequence"/>
</dbReference>
<dbReference type="AlphaFoldDB" id="A0A4Z0GT22"/>
<evidence type="ECO:0000313" key="2">
    <source>
        <dbReference type="Proteomes" id="UP000298347"/>
    </source>
</evidence>
<proteinExistence type="predicted"/>